<organism evidence="1">
    <name type="scientific">uncultured Sulfurovum sp</name>
    <dbReference type="NCBI Taxonomy" id="269237"/>
    <lineage>
        <taxon>Bacteria</taxon>
        <taxon>Pseudomonadati</taxon>
        <taxon>Campylobacterota</taxon>
        <taxon>Epsilonproteobacteria</taxon>
        <taxon>Campylobacterales</taxon>
        <taxon>Sulfurovaceae</taxon>
        <taxon>Sulfurovum</taxon>
        <taxon>environmental samples</taxon>
    </lineage>
</organism>
<reference evidence="1" key="1">
    <citation type="submission" date="2020-01" db="EMBL/GenBank/DDBJ databases">
        <authorList>
            <person name="Meier V. D."/>
            <person name="Meier V D."/>
        </authorList>
    </citation>
    <scope>NUCLEOTIDE SEQUENCE</scope>
    <source>
        <strain evidence="1">HLG_WM_MAG_01</strain>
    </source>
</reference>
<gene>
    <name evidence="1" type="ORF">HELGO_WM634</name>
</gene>
<dbReference type="AlphaFoldDB" id="A0A6S6TVP9"/>
<dbReference type="EMBL" id="CACVAS010000107">
    <property type="protein sequence ID" value="CAA6820238.1"/>
    <property type="molecule type" value="Genomic_DNA"/>
</dbReference>
<evidence type="ECO:0000313" key="1">
    <source>
        <dbReference type="EMBL" id="CAA6820238.1"/>
    </source>
</evidence>
<accession>A0A6S6TVP9</accession>
<proteinExistence type="predicted"/>
<dbReference type="InterPro" id="IPR012902">
    <property type="entry name" value="N_methyl_site"/>
</dbReference>
<protein>
    <recommendedName>
        <fullName evidence="2">Prepilin-type N-terminal cleavage/methylation domain-containing protein</fullName>
    </recommendedName>
</protein>
<evidence type="ECO:0008006" key="2">
    <source>
        <dbReference type="Google" id="ProtNLM"/>
    </source>
</evidence>
<dbReference type="NCBIfam" id="TIGR02532">
    <property type="entry name" value="IV_pilin_GFxxxE"/>
    <property type="match status" value="1"/>
</dbReference>
<sequence>MKKAFTLLEMTFVIVILGIIAGISSEVIAKTYEAYINQRALYRSSIKTELAITQITNRLAYAIPGSVVARDTSDDSLSDISSIDSNNTFDTLQWIGYDRDSFIARSGPGDLATNRRPGWTGFCDLTASGRVAGPTSNIGISTPGSNLNLANTIIGNLSTGGTACSLASAAVYFPVDALNIHNNADAYTVAGNPGIFNTNDDGTDDENLSIAAPNTNISIKEQYKLAWTSYAIVATDEDGNGGTDLVLRYNFQPWRGAAGGFYNDAATTAGQKVLIRDISVFRFTGTENVVRLKICKPERISADESISVCKEKAVIR</sequence>
<name>A0A6S6TVP9_9BACT</name>